<organism evidence="2 3">
    <name type="scientific">Caerostris extrusa</name>
    <name type="common">Bark spider</name>
    <name type="synonym">Caerostris bankana</name>
    <dbReference type="NCBI Taxonomy" id="172846"/>
    <lineage>
        <taxon>Eukaryota</taxon>
        <taxon>Metazoa</taxon>
        <taxon>Ecdysozoa</taxon>
        <taxon>Arthropoda</taxon>
        <taxon>Chelicerata</taxon>
        <taxon>Arachnida</taxon>
        <taxon>Araneae</taxon>
        <taxon>Araneomorphae</taxon>
        <taxon>Entelegynae</taxon>
        <taxon>Araneoidea</taxon>
        <taxon>Araneidae</taxon>
        <taxon>Caerostris</taxon>
    </lineage>
</organism>
<gene>
    <name evidence="2" type="ORF">CEXT_811581</name>
</gene>
<evidence type="ECO:0000313" key="2">
    <source>
        <dbReference type="EMBL" id="GIX89422.1"/>
    </source>
</evidence>
<proteinExistence type="predicted"/>
<evidence type="ECO:0000256" key="1">
    <source>
        <dbReference type="SAM" id="MobiDB-lite"/>
    </source>
</evidence>
<dbReference type="Proteomes" id="UP001054945">
    <property type="component" value="Unassembled WGS sequence"/>
</dbReference>
<feature type="region of interest" description="Disordered" evidence="1">
    <location>
        <begin position="41"/>
        <end position="64"/>
    </location>
</feature>
<reference evidence="2 3" key="1">
    <citation type="submission" date="2021-06" db="EMBL/GenBank/DDBJ databases">
        <title>Caerostris extrusa draft genome.</title>
        <authorList>
            <person name="Kono N."/>
            <person name="Arakawa K."/>
        </authorList>
    </citation>
    <scope>NUCLEOTIDE SEQUENCE [LARGE SCALE GENOMIC DNA]</scope>
</reference>
<dbReference type="EMBL" id="BPLR01021425">
    <property type="protein sequence ID" value="GIX89422.1"/>
    <property type="molecule type" value="Genomic_DNA"/>
</dbReference>
<protein>
    <submittedName>
        <fullName evidence="2">Uncharacterized protein</fullName>
    </submittedName>
</protein>
<dbReference type="AlphaFoldDB" id="A0AAV4NWW7"/>
<name>A0AAV4NWW7_CAEEX</name>
<sequence length="164" mass="19200">MNITNKLVPNAKISDLENTLNKFSEFENIFVKELITTIKSAREEREKEAERETEKERLQRNKEQQALDHELKLKHMEGLPEEVLITPKVFQLLEEIFVKGKRMMFGEKNSEELVFSMEVRDAIDELGTKWKSHDLENTEINVLTTPVEANATKEEINEILNTRN</sequence>
<comment type="caution">
    <text evidence="2">The sequence shown here is derived from an EMBL/GenBank/DDBJ whole genome shotgun (WGS) entry which is preliminary data.</text>
</comment>
<accession>A0AAV4NWW7</accession>
<evidence type="ECO:0000313" key="3">
    <source>
        <dbReference type="Proteomes" id="UP001054945"/>
    </source>
</evidence>
<keyword evidence="3" id="KW-1185">Reference proteome</keyword>